<comment type="caution">
    <text evidence="1">The sequence shown here is derived from an EMBL/GenBank/DDBJ whole genome shotgun (WGS) entry which is preliminary data.</text>
</comment>
<dbReference type="Proteomes" id="UP001470230">
    <property type="component" value="Unassembled WGS sequence"/>
</dbReference>
<gene>
    <name evidence="1" type="ORF">M9Y10_038407</name>
</gene>
<dbReference type="EMBL" id="JAPFFF010000006">
    <property type="protein sequence ID" value="KAK8887367.1"/>
    <property type="molecule type" value="Genomic_DNA"/>
</dbReference>
<accession>A0ABR2K8X2</accession>
<proteinExistence type="predicted"/>
<name>A0ABR2K8X2_9EUKA</name>
<keyword evidence="2" id="KW-1185">Reference proteome</keyword>
<organism evidence="1 2">
    <name type="scientific">Tritrichomonas musculus</name>
    <dbReference type="NCBI Taxonomy" id="1915356"/>
    <lineage>
        <taxon>Eukaryota</taxon>
        <taxon>Metamonada</taxon>
        <taxon>Parabasalia</taxon>
        <taxon>Tritrichomonadida</taxon>
        <taxon>Tritrichomonadidae</taxon>
        <taxon>Tritrichomonas</taxon>
    </lineage>
</organism>
<evidence type="ECO:0000313" key="1">
    <source>
        <dbReference type="EMBL" id="KAK8887367.1"/>
    </source>
</evidence>
<evidence type="ECO:0000313" key="2">
    <source>
        <dbReference type="Proteomes" id="UP001470230"/>
    </source>
</evidence>
<reference evidence="1 2" key="1">
    <citation type="submission" date="2024-04" db="EMBL/GenBank/DDBJ databases">
        <title>Tritrichomonas musculus Genome.</title>
        <authorList>
            <person name="Alves-Ferreira E."/>
            <person name="Grigg M."/>
            <person name="Lorenzi H."/>
            <person name="Galac M."/>
        </authorList>
    </citation>
    <scope>NUCLEOTIDE SEQUENCE [LARGE SCALE GENOMIC DNA]</scope>
    <source>
        <strain evidence="1 2">EAF2021</strain>
    </source>
</reference>
<sequence length="232" mass="27030">MSNLTPLGSFQCICSTNFRDVNDDCSGKVFIHDSFVRNIFISNHDISVLLCRVHNKRNNLEAYTGTLAGDSSLLVKNASLPNWLMEYLELEEGDEVIIDYLKSLPPRYKWSFDLMPLDPEFIDEITTNYALDNYIRFYPFLMNDVTIELPSEKQKGKKFKVKFVNMKAMIQPDTYTHVDMVYTLDTSSVMSRIITNIPLTHCWKEEDEDFTTGMPKYSTLETRKEERQKKKT</sequence>
<protein>
    <submittedName>
        <fullName evidence="1">Uncharacterized protein</fullName>
    </submittedName>
</protein>